<evidence type="ECO:0000256" key="1">
    <source>
        <dbReference type="SAM" id="MobiDB-lite"/>
    </source>
</evidence>
<reference evidence="2 3" key="1">
    <citation type="submission" date="2024-02" db="EMBL/GenBank/DDBJ databases">
        <authorList>
            <person name="Chen Y."/>
            <person name="Shah S."/>
            <person name="Dougan E. K."/>
            <person name="Thang M."/>
            <person name="Chan C."/>
        </authorList>
    </citation>
    <scope>NUCLEOTIDE SEQUENCE [LARGE SCALE GENOMIC DNA]</scope>
</reference>
<proteinExistence type="predicted"/>
<protein>
    <submittedName>
        <fullName evidence="2">Uncharacterized protein</fullName>
    </submittedName>
</protein>
<name>A0ABP0HG91_9DINO</name>
<sequence length="237" mass="26640">MEKCTEGDISSLVNPHKFNVNNTAELLTAGDGNAIYLSSKSKNCFGQHRELFSFGSGEWRGGAEAKETMDDAQGRWFKFTVSGDTVMLLEKAGLPEHLHTASVVDRPSFLRKMLVELEDAGEVNIQVSHHKRTTIGDQVGWLEDKPIYFLLDEPPNDKGKKKKKPPAPSQKNFGAKLNINKFKSNSKLILGWRVRRGRKTLSSVCKFTCWRFKRIIRGHLACNCFLLNSQIGSGWKA</sequence>
<dbReference type="EMBL" id="CAXAMN010000459">
    <property type="protein sequence ID" value="CAK8988803.1"/>
    <property type="molecule type" value="Genomic_DNA"/>
</dbReference>
<gene>
    <name evidence="2" type="ORF">CCMP2556_LOCUS1407</name>
</gene>
<keyword evidence="3" id="KW-1185">Reference proteome</keyword>
<comment type="caution">
    <text evidence="2">The sequence shown here is derived from an EMBL/GenBank/DDBJ whole genome shotgun (WGS) entry which is preliminary data.</text>
</comment>
<accession>A0ABP0HG91</accession>
<evidence type="ECO:0000313" key="3">
    <source>
        <dbReference type="Proteomes" id="UP001642484"/>
    </source>
</evidence>
<dbReference type="Proteomes" id="UP001642484">
    <property type="component" value="Unassembled WGS sequence"/>
</dbReference>
<organism evidence="2 3">
    <name type="scientific">Durusdinium trenchii</name>
    <dbReference type="NCBI Taxonomy" id="1381693"/>
    <lineage>
        <taxon>Eukaryota</taxon>
        <taxon>Sar</taxon>
        <taxon>Alveolata</taxon>
        <taxon>Dinophyceae</taxon>
        <taxon>Suessiales</taxon>
        <taxon>Symbiodiniaceae</taxon>
        <taxon>Durusdinium</taxon>
    </lineage>
</organism>
<feature type="region of interest" description="Disordered" evidence="1">
    <location>
        <begin position="152"/>
        <end position="173"/>
    </location>
</feature>
<evidence type="ECO:0000313" key="2">
    <source>
        <dbReference type="EMBL" id="CAK8988803.1"/>
    </source>
</evidence>